<dbReference type="OrthoDB" id="1551438at2"/>
<sequence length="408" mass="46335">MKTRILITHISQTLNYGSAMMALNLISRMKPLLPDAEIYCECDDYNLDRLKVGTGVHDLKKFDALFNTKLTPITKVKRYIFGSDESIKKITDNFDVLIVLGGDDLSETYKKGALLKGSVYKSINKKCKVILAGQSFGPFFGTTRTMVKNFYKDISIITRDDNSYEFSKSIGIKKLVKSRDLAMMTLPNQKEFGKILENYPELQPNKYFTMVPSGLWHKYTEDKEGYIKTWKKLILNLSKRFPDFKFVILGHVLAPAKSDDRFVIKEIEKSMAPEERENLIFITEAIQPAEARQILGGSLMVITGRMHAAVSTFFMKKPAISLAYSEKYAGVIGRGLELPDLIVESRNQTWGDQSPLLEEVDKKISYVLENHEPLTAKISNKIDECTKLVEDQIDFIVSEVIHSDKIPA</sequence>
<name>A0A2Z4IPG2_9BACT</name>
<dbReference type="EMBL" id="CP030041">
    <property type="protein sequence ID" value="AWW32528.1"/>
    <property type="molecule type" value="Genomic_DNA"/>
</dbReference>
<accession>A0A2Z4IPG2</accession>
<keyword evidence="3" id="KW-1185">Reference proteome</keyword>
<dbReference type="KEGG" id="est:DN752_21565"/>
<organism evidence="2 3">
    <name type="scientific">Echinicola strongylocentroti</name>
    <dbReference type="NCBI Taxonomy" id="1795355"/>
    <lineage>
        <taxon>Bacteria</taxon>
        <taxon>Pseudomonadati</taxon>
        <taxon>Bacteroidota</taxon>
        <taxon>Cytophagia</taxon>
        <taxon>Cytophagales</taxon>
        <taxon>Cyclobacteriaceae</taxon>
        <taxon>Echinicola</taxon>
    </lineage>
</organism>
<dbReference type="AlphaFoldDB" id="A0A2Z4IPG2"/>
<dbReference type="PANTHER" id="PTHR36836:SF1">
    <property type="entry name" value="COLANIC ACID BIOSYNTHESIS PROTEIN WCAK"/>
    <property type="match status" value="1"/>
</dbReference>
<dbReference type="RefSeq" id="WP_112785901.1">
    <property type="nucleotide sequence ID" value="NZ_CP030041.1"/>
</dbReference>
<dbReference type="InterPro" id="IPR007345">
    <property type="entry name" value="Polysacch_pyruvyl_Trfase"/>
</dbReference>
<protein>
    <recommendedName>
        <fullName evidence="1">Polysaccharide pyruvyl transferase domain-containing protein</fullName>
    </recommendedName>
</protein>
<proteinExistence type="predicted"/>
<evidence type="ECO:0000259" key="1">
    <source>
        <dbReference type="Pfam" id="PF04230"/>
    </source>
</evidence>
<reference evidence="2 3" key="1">
    <citation type="submission" date="2018-06" db="EMBL/GenBank/DDBJ databases">
        <title>Echinicola strongylocentroti sp. nov., isolated from a sea urchin Strongylocentrotus intermedius.</title>
        <authorList>
            <person name="Bae S.S."/>
        </authorList>
    </citation>
    <scope>NUCLEOTIDE SEQUENCE [LARGE SCALE GENOMIC DNA]</scope>
    <source>
        <strain evidence="2 3">MEBiC08714</strain>
    </source>
</reference>
<dbReference type="Proteomes" id="UP000248688">
    <property type="component" value="Chromosome"/>
</dbReference>
<gene>
    <name evidence="2" type="ORF">DN752_21565</name>
</gene>
<evidence type="ECO:0000313" key="2">
    <source>
        <dbReference type="EMBL" id="AWW32528.1"/>
    </source>
</evidence>
<dbReference type="PANTHER" id="PTHR36836">
    <property type="entry name" value="COLANIC ACID BIOSYNTHESIS PROTEIN WCAK"/>
    <property type="match status" value="1"/>
</dbReference>
<evidence type="ECO:0000313" key="3">
    <source>
        <dbReference type="Proteomes" id="UP000248688"/>
    </source>
</evidence>
<feature type="domain" description="Polysaccharide pyruvyl transferase" evidence="1">
    <location>
        <begin position="15"/>
        <end position="325"/>
    </location>
</feature>
<dbReference type="Pfam" id="PF04230">
    <property type="entry name" value="PS_pyruv_trans"/>
    <property type="match status" value="1"/>
</dbReference>